<name>A0AAJ6VW70_9ACAR</name>
<evidence type="ECO:0000313" key="3">
    <source>
        <dbReference type="Proteomes" id="UP000694867"/>
    </source>
</evidence>
<proteinExistence type="predicted"/>
<feature type="domain" description="Integrase catalytic" evidence="2">
    <location>
        <begin position="351"/>
        <end position="539"/>
    </location>
</feature>
<dbReference type="InterPro" id="IPR040676">
    <property type="entry name" value="DUF5641"/>
</dbReference>
<keyword evidence="3" id="KW-1185">Reference proteome</keyword>
<organism evidence="3 4">
    <name type="scientific">Galendromus occidentalis</name>
    <name type="common">western predatory mite</name>
    <dbReference type="NCBI Taxonomy" id="34638"/>
    <lineage>
        <taxon>Eukaryota</taxon>
        <taxon>Metazoa</taxon>
        <taxon>Ecdysozoa</taxon>
        <taxon>Arthropoda</taxon>
        <taxon>Chelicerata</taxon>
        <taxon>Arachnida</taxon>
        <taxon>Acari</taxon>
        <taxon>Parasitiformes</taxon>
        <taxon>Mesostigmata</taxon>
        <taxon>Gamasina</taxon>
        <taxon>Phytoseioidea</taxon>
        <taxon>Phytoseiidae</taxon>
        <taxon>Typhlodrominae</taxon>
        <taxon>Galendromus</taxon>
    </lineage>
</organism>
<dbReference type="AlphaFoldDB" id="A0AAJ6VW70"/>
<dbReference type="Proteomes" id="UP000694867">
    <property type="component" value="Unplaced"/>
</dbReference>
<gene>
    <name evidence="4" type="primary">LOC100897675</name>
</gene>
<evidence type="ECO:0000313" key="4">
    <source>
        <dbReference type="RefSeq" id="XP_003740218.1"/>
    </source>
</evidence>
<dbReference type="PROSITE" id="PS50994">
    <property type="entry name" value="INTEGRASE"/>
    <property type="match status" value="1"/>
</dbReference>
<evidence type="ECO:0000256" key="1">
    <source>
        <dbReference type="SAM" id="MobiDB-lite"/>
    </source>
</evidence>
<sequence length="669" mass="76700">MTPVTVRAKRLFQSLWKRKIDWDDILPEDIRLSYEDFVSTLKRCAEFRINRPLSSLFSTTSFELHTFCDASLEAYGAVIYLRTIGNNSTESRLIISKARVVPTKARWSIHRYELMGALMAARMTANIRNFLKLKIDQEYYWIDNMACVSWIRSTPEKWQPFVANRVREIGKLTSPNSWRYVKSEKNPADILSRETNEERKSQTAICLHTVHNKEDDPIDKLLNPTRFSSWSKFVRAQAFCNQLKTLARKIKSKQLHHRNSTRITTLNRVDGLHIKPSEYEEAERDLMKRIQKRHFPTEVSTSGKEIPKTSTIAQFQPFMDVDGILRTCPGCKRYNAKPAAEPTPPLPAFRVATTPPFLFTGVDFAGPFAYKKENGKRAKAYILLFTCAVSRAIALFLTKDLSTYEVLNALQKFINRYPSAKNFVSDNGASFPCADLEIKLIYNHISRGDISSWLTDSKLTWNFISPAAPWVGGFWERMVGCAKRCLKRTLRTTIPYFGDFEVILSGVEAIINQRPSTTVSPDPNEVRALSPANLYTTTTATHDCQNRKKSRSYGKTSELSFSRNGGISSQKTLSAFWKRFQAEYLANLRTAHSRRPVKQRSLQLGEICILKEENTPRSHWPLVRVVELYKSSADHRNRTCTIKFSNGRTRLRPAKLLYPLEHGAPDPLQ</sequence>
<dbReference type="InterPro" id="IPR001584">
    <property type="entry name" value="Integrase_cat-core"/>
</dbReference>
<dbReference type="PANTHER" id="PTHR47331">
    <property type="entry name" value="PHD-TYPE DOMAIN-CONTAINING PROTEIN"/>
    <property type="match status" value="1"/>
</dbReference>
<dbReference type="InterPro" id="IPR036397">
    <property type="entry name" value="RNaseH_sf"/>
</dbReference>
<feature type="region of interest" description="Disordered" evidence="1">
    <location>
        <begin position="545"/>
        <end position="566"/>
    </location>
</feature>
<dbReference type="SUPFAM" id="SSF53098">
    <property type="entry name" value="Ribonuclease H-like"/>
    <property type="match status" value="1"/>
</dbReference>
<accession>A0AAJ6VW70</accession>
<dbReference type="GO" id="GO:0015074">
    <property type="term" value="P:DNA integration"/>
    <property type="evidence" value="ECO:0007669"/>
    <property type="project" value="InterPro"/>
</dbReference>
<dbReference type="RefSeq" id="XP_003740218.1">
    <property type="nucleotide sequence ID" value="XM_003740170.1"/>
</dbReference>
<dbReference type="GeneID" id="100897675"/>
<dbReference type="Pfam" id="PF05380">
    <property type="entry name" value="Peptidase_A17"/>
    <property type="match status" value="1"/>
</dbReference>
<dbReference type="GO" id="GO:0003676">
    <property type="term" value="F:nucleic acid binding"/>
    <property type="evidence" value="ECO:0007669"/>
    <property type="project" value="InterPro"/>
</dbReference>
<evidence type="ECO:0000259" key="2">
    <source>
        <dbReference type="PROSITE" id="PS50994"/>
    </source>
</evidence>
<dbReference type="Pfam" id="PF18701">
    <property type="entry name" value="DUF5641"/>
    <property type="match status" value="1"/>
</dbReference>
<dbReference type="Gene3D" id="3.30.420.10">
    <property type="entry name" value="Ribonuclease H-like superfamily/Ribonuclease H"/>
    <property type="match status" value="1"/>
</dbReference>
<reference evidence="4" key="1">
    <citation type="submission" date="2025-08" db="UniProtKB">
        <authorList>
            <consortium name="RefSeq"/>
        </authorList>
    </citation>
    <scope>IDENTIFICATION</scope>
</reference>
<protein>
    <submittedName>
        <fullName evidence="4">Uncharacterized protein LOC100897675</fullName>
    </submittedName>
</protein>
<feature type="compositionally biased region" description="Polar residues" evidence="1">
    <location>
        <begin position="553"/>
        <end position="566"/>
    </location>
</feature>
<dbReference type="KEGG" id="goe:100897675"/>
<dbReference type="InterPro" id="IPR012337">
    <property type="entry name" value="RNaseH-like_sf"/>
</dbReference>
<dbReference type="InterPro" id="IPR008042">
    <property type="entry name" value="Retrotrans_Pao"/>
</dbReference>